<feature type="transmembrane region" description="Helical" evidence="5">
    <location>
        <begin position="299"/>
        <end position="321"/>
    </location>
</feature>
<dbReference type="InterPro" id="IPR020846">
    <property type="entry name" value="MFS_dom"/>
</dbReference>
<feature type="transmembrane region" description="Helical" evidence="5">
    <location>
        <begin position="202"/>
        <end position="223"/>
    </location>
</feature>
<feature type="transmembrane region" description="Helical" evidence="5">
    <location>
        <begin position="73"/>
        <end position="96"/>
    </location>
</feature>
<feature type="transmembrane region" description="Helical" evidence="5">
    <location>
        <begin position="356"/>
        <end position="377"/>
    </location>
</feature>
<comment type="subcellular location">
    <subcellularLocation>
        <location evidence="1">Membrane</location>
        <topology evidence="1">Multi-pass membrane protein</topology>
    </subcellularLocation>
</comment>
<reference evidence="7" key="1">
    <citation type="journal article" date="2016" name="Sci. Rep.">
        <title>Molecular characterization of firefly nuptial gifts: a multi-omics approach sheds light on postcopulatory sexual selection.</title>
        <authorList>
            <person name="Al-Wathiqui N."/>
            <person name="Fallon T.R."/>
            <person name="South A."/>
            <person name="Weng J.K."/>
            <person name="Lewis S.M."/>
        </authorList>
    </citation>
    <scope>NUCLEOTIDE SEQUENCE</scope>
</reference>
<keyword evidence="4 5" id="KW-0472">Membrane</keyword>
<dbReference type="OrthoDB" id="430300at2759"/>
<dbReference type="InterPro" id="IPR011701">
    <property type="entry name" value="MFS"/>
</dbReference>
<evidence type="ECO:0000259" key="6">
    <source>
        <dbReference type="PROSITE" id="PS50850"/>
    </source>
</evidence>
<reference evidence="8 9" key="2">
    <citation type="journal article" date="2018" name="Elife">
        <title>Firefly genomes illuminate parallel origins of bioluminescence in beetles.</title>
        <authorList>
            <person name="Fallon T.R."/>
            <person name="Lower S.E."/>
            <person name="Chang C.H."/>
            <person name="Bessho-Uehara M."/>
            <person name="Martin G.J."/>
            <person name="Bewick A.J."/>
            <person name="Behringer M."/>
            <person name="Debat H.J."/>
            <person name="Wong I."/>
            <person name="Day J.C."/>
            <person name="Suvorov A."/>
            <person name="Silva C.J."/>
            <person name="Stanger-Hall K.F."/>
            <person name="Hall D.W."/>
            <person name="Schmitz R.J."/>
            <person name="Nelson D.R."/>
            <person name="Lewis S.M."/>
            <person name="Shigenobu S."/>
            <person name="Bybee S.M."/>
            <person name="Larracuente A.M."/>
            <person name="Oba Y."/>
            <person name="Weng J.K."/>
        </authorList>
    </citation>
    <scope>NUCLEOTIDE SEQUENCE [LARGE SCALE GENOMIC DNA]</scope>
    <source>
        <strain evidence="8">1611_PpyrPB1</strain>
        <tissue evidence="8">Whole body</tissue>
    </source>
</reference>
<feature type="transmembrane region" description="Helical" evidence="5">
    <location>
        <begin position="330"/>
        <end position="350"/>
    </location>
</feature>
<feature type="transmembrane region" description="Helical" evidence="5">
    <location>
        <begin position="135"/>
        <end position="162"/>
    </location>
</feature>
<dbReference type="InParanoid" id="A0A1Y1KN61"/>
<feature type="transmembrane region" description="Helical" evidence="5">
    <location>
        <begin position="12"/>
        <end position="36"/>
    </location>
</feature>
<dbReference type="PROSITE" id="PS50850">
    <property type="entry name" value="MFS"/>
    <property type="match status" value="1"/>
</dbReference>
<evidence type="ECO:0000313" key="7">
    <source>
        <dbReference type="EMBL" id="JAV60886.1"/>
    </source>
</evidence>
<keyword evidence="3 5" id="KW-1133">Transmembrane helix</keyword>
<dbReference type="PANTHER" id="PTHR23507:SF39">
    <property type="entry name" value="GH23453P-RELATED"/>
    <property type="match status" value="1"/>
</dbReference>
<proteinExistence type="predicted"/>
<feature type="transmembrane region" description="Helical" evidence="5">
    <location>
        <begin position="108"/>
        <end position="129"/>
    </location>
</feature>
<dbReference type="PANTHER" id="PTHR23507">
    <property type="entry name" value="ZGC:174356"/>
    <property type="match status" value="1"/>
</dbReference>
<gene>
    <name evidence="8" type="ORF">PPYR_01677</name>
</gene>
<protein>
    <recommendedName>
        <fullName evidence="6">Major facilitator superfamily (MFS) profile domain-containing protein</fullName>
    </recommendedName>
</protein>
<feature type="transmembrane region" description="Helical" evidence="5">
    <location>
        <begin position="389"/>
        <end position="412"/>
    </location>
</feature>
<accession>A0A1Y1KN61</accession>
<dbReference type="SUPFAM" id="SSF103473">
    <property type="entry name" value="MFS general substrate transporter"/>
    <property type="match status" value="1"/>
</dbReference>
<evidence type="ECO:0000256" key="3">
    <source>
        <dbReference type="ARBA" id="ARBA00022989"/>
    </source>
</evidence>
<evidence type="ECO:0000313" key="9">
    <source>
        <dbReference type="Proteomes" id="UP000327044"/>
    </source>
</evidence>
<dbReference type="Gene3D" id="1.20.1250.20">
    <property type="entry name" value="MFS general substrate transporter like domains"/>
    <property type="match status" value="1"/>
</dbReference>
<evidence type="ECO:0000313" key="8">
    <source>
        <dbReference type="EMBL" id="KAB0804707.1"/>
    </source>
</evidence>
<dbReference type="EMBL" id="GEZM01083977">
    <property type="protein sequence ID" value="JAV60886.1"/>
    <property type="molecule type" value="Transcribed_RNA"/>
</dbReference>
<evidence type="ECO:0000256" key="1">
    <source>
        <dbReference type="ARBA" id="ARBA00004141"/>
    </source>
</evidence>
<keyword evidence="2 5" id="KW-0812">Transmembrane</keyword>
<dbReference type="Proteomes" id="UP000327044">
    <property type="component" value="Unassembled WGS sequence"/>
</dbReference>
<dbReference type="AlphaFoldDB" id="A0A1Y1KN61"/>
<feature type="transmembrane region" description="Helical" evidence="5">
    <location>
        <begin position="261"/>
        <end position="279"/>
    </location>
</feature>
<keyword evidence="9" id="KW-1185">Reference proteome</keyword>
<feature type="transmembrane region" description="Helical" evidence="5">
    <location>
        <begin position="174"/>
        <end position="196"/>
    </location>
</feature>
<dbReference type="Pfam" id="PF07690">
    <property type="entry name" value="MFS_1"/>
    <property type="match status" value="1"/>
</dbReference>
<dbReference type="GO" id="GO:0016020">
    <property type="term" value="C:membrane"/>
    <property type="evidence" value="ECO:0007669"/>
    <property type="project" value="UniProtKB-SubCell"/>
</dbReference>
<dbReference type="GO" id="GO:0022857">
    <property type="term" value="F:transmembrane transporter activity"/>
    <property type="evidence" value="ECO:0007669"/>
    <property type="project" value="InterPro"/>
</dbReference>
<reference evidence="8" key="3">
    <citation type="submission" date="2019-08" db="EMBL/GenBank/DDBJ databases">
        <authorList>
            <consortium name="Photinus pyralis genome working group"/>
            <person name="Fallon T.R."/>
            <person name="Sander Lower S.E."/>
            <person name="Weng J.-K."/>
        </authorList>
    </citation>
    <scope>NUCLEOTIDE SEQUENCE</scope>
    <source>
        <strain evidence="8">1611_PpyrPB1</strain>
        <tissue evidence="8">Whole body</tissue>
    </source>
</reference>
<feature type="transmembrane region" description="Helical" evidence="5">
    <location>
        <begin position="418"/>
        <end position="443"/>
    </location>
</feature>
<evidence type="ECO:0000256" key="5">
    <source>
        <dbReference type="SAM" id="Phobius"/>
    </source>
</evidence>
<evidence type="ECO:0000256" key="4">
    <source>
        <dbReference type="ARBA" id="ARBA00023136"/>
    </source>
</evidence>
<dbReference type="FunCoup" id="A0A1Y1KN61">
    <property type="interactions" value="95"/>
</dbReference>
<evidence type="ECO:0000256" key="2">
    <source>
        <dbReference type="ARBA" id="ARBA00022692"/>
    </source>
</evidence>
<name>A0A1Y1KN61_PHOPY</name>
<dbReference type="InterPro" id="IPR036259">
    <property type="entry name" value="MFS_trans_sf"/>
</dbReference>
<feature type="domain" description="Major facilitator superfamily (MFS) profile" evidence="6">
    <location>
        <begin position="17"/>
        <end position="447"/>
    </location>
</feature>
<dbReference type="EMBL" id="VVIM01000001">
    <property type="protein sequence ID" value="KAB0804707.1"/>
    <property type="molecule type" value="Genomic_DNA"/>
</dbReference>
<organism evidence="7">
    <name type="scientific">Photinus pyralis</name>
    <name type="common">Common eastern firefly</name>
    <name type="synonym">Lampyris pyralis</name>
    <dbReference type="NCBI Taxonomy" id="7054"/>
    <lineage>
        <taxon>Eukaryota</taxon>
        <taxon>Metazoa</taxon>
        <taxon>Ecdysozoa</taxon>
        <taxon>Arthropoda</taxon>
        <taxon>Hexapoda</taxon>
        <taxon>Insecta</taxon>
        <taxon>Pterygota</taxon>
        <taxon>Neoptera</taxon>
        <taxon>Endopterygota</taxon>
        <taxon>Coleoptera</taxon>
        <taxon>Polyphaga</taxon>
        <taxon>Elateriformia</taxon>
        <taxon>Elateroidea</taxon>
        <taxon>Lampyridae</taxon>
        <taxon>Lampyrinae</taxon>
        <taxon>Photinus</taxon>
    </lineage>
</organism>
<sequence>MMRDTARGCKVYIEIPVLLLSFAVMFENTISTHLVLYKTCYVTLGFNATDCAMLGTGHESNETALLETMVQPYAAILLMGQSFIHAFIQPVFCFFLSSWSDKYGRKPILLSSFIGYIGSYMVMIVISAIPESSPWLILLSLIPICFTGGFPLVITTSVSYITDITEEKDRGLRLGSWEAAFTIGILLGNSCSSFALRAFGYLGIYVICIGCSILALFYIMFLLDESVVNVETEDKFKIFKLSLVKKTMNNTFDGRNVHDKLMIVSVMALMLLYTVARFSDHGILFLYLRQSFGWSLQRFTLFASFKSTVAVVGSIIGAFLLNKVLRVKETVVLIIAFLTTTCYYTLLGLATANWQIYMSGCFKCLVGAINPMARLLLSKLIERKDIGKVLGLIVALESIIGHIGNSLFTYLYNLTLSTYPQTFCFVTAGIYLFEVILTIAILYMQNRHRRRGYVSMESEESTREES</sequence>